<organism evidence="2 3">
    <name type="scientific">Aphanomyces euteiches</name>
    <dbReference type="NCBI Taxonomy" id="100861"/>
    <lineage>
        <taxon>Eukaryota</taxon>
        <taxon>Sar</taxon>
        <taxon>Stramenopiles</taxon>
        <taxon>Oomycota</taxon>
        <taxon>Saprolegniomycetes</taxon>
        <taxon>Saprolegniales</taxon>
        <taxon>Verrucalvaceae</taxon>
        <taxon>Aphanomyces</taxon>
    </lineage>
</organism>
<proteinExistence type="predicted"/>
<sequence length="476" mass="53141">MYDDCRRRLERAVENSTDMSAWTLVQSKSDMRMYQNERNVSNQQCGLRMVIQVPGSVYSTLEMLRLLDSPSFRMMMKELHGKTFIDGEVLCSDMSRRHDDVESLALKWMALNTGKMFTKPKEFLYYEYCGVHNSRKFGPTGVCLLESYDGIGAQYGIRARPDSYKLASFEPSYFVMTPSNEHGKTVITISVSAKKAGGSNLVSPALRDLLMKFTSNYVNLEAIARTSSIPDRVMPQREPSPPPPPPPSRSYIQRTSSGEYARSSNGSRVSSHHSPENNRGTSLASSEGGVRKKKAPSKRQEYINADFEEICRSAMQALDCPMAGIRTNLFELVHYVEHVNPSEMPKSLPTFRRMAQSGKPCVVLDVNSDKRISTDDMDNPPSPTASATSQGNNNDGDHGELSTAAPRRRRQLLAELWDAASKHGVMRRPKTAASTSVTTEAAEERTEEKAKPSIQEAIAAVRRAWPYGEWQGAEKV</sequence>
<feature type="region of interest" description="Disordered" evidence="1">
    <location>
        <begin position="371"/>
        <end position="405"/>
    </location>
</feature>
<feature type="region of interest" description="Disordered" evidence="1">
    <location>
        <begin position="424"/>
        <end position="453"/>
    </location>
</feature>
<evidence type="ECO:0000313" key="2">
    <source>
        <dbReference type="EMBL" id="KAF0727643.1"/>
    </source>
</evidence>
<gene>
    <name evidence="2" type="ORF">Ae201684_014468</name>
</gene>
<keyword evidence="3" id="KW-1185">Reference proteome</keyword>
<dbReference type="EMBL" id="VJMJ01000193">
    <property type="protein sequence ID" value="KAF0727643.1"/>
    <property type="molecule type" value="Genomic_DNA"/>
</dbReference>
<accession>A0A6G0WK84</accession>
<feature type="region of interest" description="Disordered" evidence="1">
    <location>
        <begin position="229"/>
        <end position="299"/>
    </location>
</feature>
<feature type="compositionally biased region" description="Basic and acidic residues" evidence="1">
    <location>
        <begin position="442"/>
        <end position="451"/>
    </location>
</feature>
<protein>
    <recommendedName>
        <fullName evidence="4">START domain-containing protein</fullName>
    </recommendedName>
</protein>
<dbReference type="Proteomes" id="UP000481153">
    <property type="component" value="Unassembled WGS sequence"/>
</dbReference>
<name>A0A6G0WK84_9STRA</name>
<feature type="compositionally biased region" description="Low complexity" evidence="1">
    <location>
        <begin position="431"/>
        <end position="440"/>
    </location>
</feature>
<dbReference type="VEuPathDB" id="FungiDB:AeMF1_020694"/>
<dbReference type="PANTHER" id="PTHR43102">
    <property type="entry name" value="SLR1143 PROTEIN"/>
    <property type="match status" value="1"/>
</dbReference>
<comment type="caution">
    <text evidence="2">The sequence shown here is derived from an EMBL/GenBank/DDBJ whole genome shotgun (WGS) entry which is preliminary data.</text>
</comment>
<dbReference type="PANTHER" id="PTHR43102:SF2">
    <property type="entry name" value="GAF DOMAIN-CONTAINING PROTEIN"/>
    <property type="match status" value="1"/>
</dbReference>
<feature type="compositionally biased region" description="Polar residues" evidence="1">
    <location>
        <begin position="384"/>
        <end position="394"/>
    </location>
</feature>
<evidence type="ECO:0000256" key="1">
    <source>
        <dbReference type="SAM" id="MobiDB-lite"/>
    </source>
</evidence>
<evidence type="ECO:0000313" key="3">
    <source>
        <dbReference type="Proteomes" id="UP000481153"/>
    </source>
</evidence>
<dbReference type="AlphaFoldDB" id="A0A6G0WK84"/>
<reference evidence="2 3" key="1">
    <citation type="submission" date="2019-07" db="EMBL/GenBank/DDBJ databases">
        <title>Genomics analysis of Aphanomyces spp. identifies a new class of oomycete effector associated with host adaptation.</title>
        <authorList>
            <person name="Gaulin E."/>
        </authorList>
    </citation>
    <scope>NUCLEOTIDE SEQUENCE [LARGE SCALE GENOMIC DNA]</scope>
    <source>
        <strain evidence="2 3">ATCC 201684</strain>
    </source>
</reference>
<evidence type="ECO:0008006" key="4">
    <source>
        <dbReference type="Google" id="ProtNLM"/>
    </source>
</evidence>
<feature type="compositionally biased region" description="Pro residues" evidence="1">
    <location>
        <begin position="238"/>
        <end position="248"/>
    </location>
</feature>